<dbReference type="AlphaFoldDB" id="A0A4S8QUZ7"/>
<feature type="domain" description="EthD" evidence="2">
    <location>
        <begin position="13"/>
        <end position="119"/>
    </location>
</feature>
<dbReference type="GO" id="GO:0016491">
    <property type="term" value="F:oxidoreductase activity"/>
    <property type="evidence" value="ECO:0007669"/>
    <property type="project" value="InterPro"/>
</dbReference>
<accession>A0A4S8QUZ7</accession>
<proteinExistence type="inferred from homology"/>
<evidence type="ECO:0000259" key="2">
    <source>
        <dbReference type="Pfam" id="PF07110"/>
    </source>
</evidence>
<dbReference type="Proteomes" id="UP000308671">
    <property type="component" value="Unassembled WGS sequence"/>
</dbReference>
<sequence length="141" mass="15833">MPPLILSAFQTRKPGLTPAEFKTYYETIHLPLLVSLQGSSFPKSHTRNYVIRTACDASSSDTSNSNYRASVYYGTDYQDIDYDVYSEMIFEDEKAFKAFEKVMLDPVSGKILVEDQQKFQGPGSLKVVGLEVSEATLRPSK</sequence>
<dbReference type="InterPro" id="IPR011008">
    <property type="entry name" value="Dimeric_a/b-barrel"/>
</dbReference>
<dbReference type="EMBL" id="PQXL01000214">
    <property type="protein sequence ID" value="THV49048.1"/>
    <property type="molecule type" value="Genomic_DNA"/>
</dbReference>
<dbReference type="Pfam" id="PF07110">
    <property type="entry name" value="EthD"/>
    <property type="match status" value="1"/>
</dbReference>
<gene>
    <name evidence="3" type="ORF">BGAL_0214g00170</name>
</gene>
<protein>
    <recommendedName>
        <fullName evidence="2">EthD domain-containing protein</fullName>
    </recommendedName>
</protein>
<keyword evidence="4" id="KW-1185">Reference proteome</keyword>
<dbReference type="OrthoDB" id="2519291at2759"/>
<comment type="similarity">
    <text evidence="1">Belongs to the tpcK family.</text>
</comment>
<reference evidence="3 4" key="1">
    <citation type="submission" date="2017-12" db="EMBL/GenBank/DDBJ databases">
        <title>Comparative genomics of Botrytis spp.</title>
        <authorList>
            <person name="Valero-Jimenez C.A."/>
            <person name="Tapia P."/>
            <person name="Veloso J."/>
            <person name="Silva-Moreno E."/>
            <person name="Staats M."/>
            <person name="Valdes J.H."/>
            <person name="Van Kan J.A.L."/>
        </authorList>
    </citation>
    <scope>NUCLEOTIDE SEQUENCE [LARGE SCALE GENOMIC DNA]</scope>
    <source>
        <strain evidence="3 4">MUCL435</strain>
    </source>
</reference>
<evidence type="ECO:0000256" key="1">
    <source>
        <dbReference type="ARBA" id="ARBA00005986"/>
    </source>
</evidence>
<comment type="caution">
    <text evidence="3">The sequence shown here is derived from an EMBL/GenBank/DDBJ whole genome shotgun (WGS) entry which is preliminary data.</text>
</comment>
<evidence type="ECO:0000313" key="3">
    <source>
        <dbReference type="EMBL" id="THV49048.1"/>
    </source>
</evidence>
<dbReference type="InterPro" id="IPR009799">
    <property type="entry name" value="EthD_dom"/>
</dbReference>
<evidence type="ECO:0000313" key="4">
    <source>
        <dbReference type="Proteomes" id="UP000308671"/>
    </source>
</evidence>
<dbReference type="Gene3D" id="3.30.70.100">
    <property type="match status" value="1"/>
</dbReference>
<organism evidence="3 4">
    <name type="scientific">Botrytis galanthina</name>
    <dbReference type="NCBI Taxonomy" id="278940"/>
    <lineage>
        <taxon>Eukaryota</taxon>
        <taxon>Fungi</taxon>
        <taxon>Dikarya</taxon>
        <taxon>Ascomycota</taxon>
        <taxon>Pezizomycotina</taxon>
        <taxon>Leotiomycetes</taxon>
        <taxon>Helotiales</taxon>
        <taxon>Sclerotiniaceae</taxon>
        <taxon>Botrytis</taxon>
    </lineage>
</organism>
<name>A0A4S8QUZ7_9HELO</name>
<dbReference type="SUPFAM" id="SSF54909">
    <property type="entry name" value="Dimeric alpha+beta barrel"/>
    <property type="match status" value="1"/>
</dbReference>